<dbReference type="AlphaFoldDB" id="A0A1G2F8J9"/>
<dbReference type="EMBL" id="MHMW01000011">
    <property type="protein sequence ID" value="OGZ34399.1"/>
    <property type="molecule type" value="Genomic_DNA"/>
</dbReference>
<proteinExistence type="predicted"/>
<accession>A0A1G2F8J9</accession>
<comment type="caution">
    <text evidence="1">The sequence shown here is derived from an EMBL/GenBank/DDBJ whole genome shotgun (WGS) entry which is preliminary data.</text>
</comment>
<protein>
    <submittedName>
        <fullName evidence="1">Uncharacterized protein</fullName>
    </submittedName>
</protein>
<organism evidence="1 2">
    <name type="scientific">Candidatus Portnoybacteria bacterium RBG_19FT_COMBO_36_7</name>
    <dbReference type="NCBI Taxonomy" id="1801992"/>
    <lineage>
        <taxon>Bacteria</taxon>
        <taxon>Candidatus Portnoyibacteriota</taxon>
    </lineage>
</organism>
<name>A0A1G2F8J9_9BACT</name>
<dbReference type="Proteomes" id="UP000179099">
    <property type="component" value="Unassembled WGS sequence"/>
</dbReference>
<reference evidence="1 2" key="1">
    <citation type="journal article" date="2016" name="Nat. Commun.">
        <title>Thousands of microbial genomes shed light on interconnected biogeochemical processes in an aquifer system.</title>
        <authorList>
            <person name="Anantharaman K."/>
            <person name="Brown C.T."/>
            <person name="Hug L.A."/>
            <person name="Sharon I."/>
            <person name="Castelle C.J."/>
            <person name="Probst A.J."/>
            <person name="Thomas B.C."/>
            <person name="Singh A."/>
            <person name="Wilkins M.J."/>
            <person name="Karaoz U."/>
            <person name="Brodie E.L."/>
            <person name="Williams K.H."/>
            <person name="Hubbard S.S."/>
            <person name="Banfield J.F."/>
        </authorList>
    </citation>
    <scope>NUCLEOTIDE SEQUENCE [LARGE SCALE GENOMIC DNA]</scope>
</reference>
<gene>
    <name evidence="1" type="ORF">A2Y98_02020</name>
</gene>
<evidence type="ECO:0000313" key="2">
    <source>
        <dbReference type="Proteomes" id="UP000179099"/>
    </source>
</evidence>
<sequence>MYPTWREPVKKLWVLINNKDSFFFKKAGIIIGVPKKAEIDKEADGFLVEFPQNHEITAFGNHEIVFF</sequence>
<evidence type="ECO:0000313" key="1">
    <source>
        <dbReference type="EMBL" id="OGZ34399.1"/>
    </source>
</evidence>